<feature type="compositionally biased region" description="Gly residues" evidence="1">
    <location>
        <begin position="60"/>
        <end position="69"/>
    </location>
</feature>
<keyword evidence="3" id="KW-1185">Reference proteome</keyword>
<sequence>MIGWVSYCHRGKEVTGKHLFHPRPCPIPAHMQPHYHQITRGPTHPGSGLARDSSLRHQGSSGGAGCSSGGHVPGTAHLLTDEADSARILKKTYTDLPAPVGLRDTKRRSELHSSWGRALQLMTPRERRRTLPLHNEPSGGKVGSEPLEGSCTLRHILWQGWQTGLHDPNGRSNVLRSLTPPETGLPHPYRDFGRKWREVPAGGGPCSEAHPVAEPTAWQPGGAGEGWAP</sequence>
<name>A0AA88NXA4_TACVA</name>
<accession>A0AA88NXA4</accession>
<dbReference type="EMBL" id="JAVHJS010000003">
    <property type="protein sequence ID" value="KAK2864860.1"/>
    <property type="molecule type" value="Genomic_DNA"/>
</dbReference>
<evidence type="ECO:0000313" key="3">
    <source>
        <dbReference type="Proteomes" id="UP001187315"/>
    </source>
</evidence>
<protein>
    <submittedName>
        <fullName evidence="2">Uncharacterized protein</fullName>
    </submittedName>
</protein>
<proteinExistence type="predicted"/>
<reference evidence="2" key="1">
    <citation type="submission" date="2023-08" db="EMBL/GenBank/DDBJ databases">
        <title>Pelteobagrus vachellii genome.</title>
        <authorList>
            <person name="Liu H."/>
        </authorList>
    </citation>
    <scope>NUCLEOTIDE SEQUENCE</scope>
    <source>
        <strain evidence="2">PRFRI_2022a</strain>
        <tissue evidence="2">Muscle</tissue>
    </source>
</reference>
<dbReference type="Proteomes" id="UP001187315">
    <property type="component" value="Unassembled WGS sequence"/>
</dbReference>
<evidence type="ECO:0000256" key="1">
    <source>
        <dbReference type="SAM" id="MobiDB-lite"/>
    </source>
</evidence>
<feature type="region of interest" description="Disordered" evidence="1">
    <location>
        <begin position="39"/>
        <end position="69"/>
    </location>
</feature>
<comment type="caution">
    <text evidence="2">The sequence shown here is derived from an EMBL/GenBank/DDBJ whole genome shotgun (WGS) entry which is preliminary data.</text>
</comment>
<dbReference type="AlphaFoldDB" id="A0AA88NXA4"/>
<organism evidence="2 3">
    <name type="scientific">Tachysurus vachellii</name>
    <name type="common">Darkbarbel catfish</name>
    <name type="synonym">Pelteobagrus vachellii</name>
    <dbReference type="NCBI Taxonomy" id="175792"/>
    <lineage>
        <taxon>Eukaryota</taxon>
        <taxon>Metazoa</taxon>
        <taxon>Chordata</taxon>
        <taxon>Craniata</taxon>
        <taxon>Vertebrata</taxon>
        <taxon>Euteleostomi</taxon>
        <taxon>Actinopterygii</taxon>
        <taxon>Neopterygii</taxon>
        <taxon>Teleostei</taxon>
        <taxon>Ostariophysi</taxon>
        <taxon>Siluriformes</taxon>
        <taxon>Bagridae</taxon>
        <taxon>Tachysurus</taxon>
    </lineage>
</organism>
<gene>
    <name evidence="2" type="ORF">Q7C36_004014</name>
</gene>
<evidence type="ECO:0000313" key="2">
    <source>
        <dbReference type="EMBL" id="KAK2864860.1"/>
    </source>
</evidence>
<feature type="region of interest" description="Disordered" evidence="1">
    <location>
        <begin position="200"/>
        <end position="229"/>
    </location>
</feature>